<dbReference type="InterPro" id="IPR036890">
    <property type="entry name" value="HATPase_C_sf"/>
</dbReference>
<comment type="caution">
    <text evidence="17">The sequence shown here is derived from an EMBL/GenBank/DDBJ whole genome shotgun (WGS) entry which is preliminary data.</text>
</comment>
<name>A0A5R8Y2S4_9BACT</name>
<dbReference type="InterPro" id="IPR004358">
    <property type="entry name" value="Sig_transdc_His_kin-like_C"/>
</dbReference>
<comment type="catalytic activity">
    <reaction evidence="1">
        <text>ATP + protein L-histidine = ADP + protein N-phospho-L-histidine.</text>
        <dbReference type="EC" id="2.7.13.3"/>
    </reaction>
</comment>
<dbReference type="GO" id="GO:0005524">
    <property type="term" value="F:ATP binding"/>
    <property type="evidence" value="ECO:0007669"/>
    <property type="project" value="UniProtKB-KW"/>
</dbReference>
<keyword evidence="11" id="KW-0902">Two-component regulatory system</keyword>
<keyword evidence="10 14" id="KW-1133">Transmembrane helix</keyword>
<evidence type="ECO:0000256" key="9">
    <source>
        <dbReference type="ARBA" id="ARBA00022840"/>
    </source>
</evidence>
<reference evidence="17 18" key="1">
    <citation type="submission" date="2019-05" db="EMBL/GenBank/DDBJ databases">
        <title>Arcobacter sp. nov., isolated from sea sediment.</title>
        <authorList>
            <person name="Kim W."/>
        </authorList>
    </citation>
    <scope>NUCLEOTIDE SEQUENCE [LARGE SCALE GENOMIC DNA]</scope>
    <source>
        <strain evidence="17 18">CAU 1517</strain>
    </source>
</reference>
<dbReference type="Pfam" id="PF02518">
    <property type="entry name" value="HATPase_c"/>
    <property type="match status" value="1"/>
</dbReference>
<dbReference type="PROSITE" id="PS50885">
    <property type="entry name" value="HAMP"/>
    <property type="match status" value="1"/>
</dbReference>
<proteinExistence type="predicted"/>
<feature type="coiled-coil region" evidence="13">
    <location>
        <begin position="415"/>
        <end position="445"/>
    </location>
</feature>
<keyword evidence="5" id="KW-0808">Transferase</keyword>
<evidence type="ECO:0000256" key="10">
    <source>
        <dbReference type="ARBA" id="ARBA00022989"/>
    </source>
</evidence>
<keyword evidence="4" id="KW-0597">Phosphoprotein</keyword>
<keyword evidence="6 14" id="KW-0812">Transmembrane</keyword>
<evidence type="ECO:0000256" key="11">
    <source>
        <dbReference type="ARBA" id="ARBA00023012"/>
    </source>
</evidence>
<dbReference type="Gene3D" id="3.30.565.10">
    <property type="entry name" value="Histidine kinase-like ATPase, C-terminal domain"/>
    <property type="match status" value="1"/>
</dbReference>
<evidence type="ECO:0000256" key="5">
    <source>
        <dbReference type="ARBA" id="ARBA00022679"/>
    </source>
</evidence>
<dbReference type="InterPro" id="IPR050351">
    <property type="entry name" value="BphY/WalK/GraS-like"/>
</dbReference>
<gene>
    <name evidence="17" type="ORF">FDK22_04675</name>
</gene>
<dbReference type="AlphaFoldDB" id="A0A5R8Y2S4"/>
<dbReference type="PRINTS" id="PR00344">
    <property type="entry name" value="BCTRLSENSOR"/>
</dbReference>
<dbReference type="InterPro" id="IPR000014">
    <property type="entry name" value="PAS"/>
</dbReference>
<dbReference type="SUPFAM" id="SSF55874">
    <property type="entry name" value="ATPase domain of HSP90 chaperone/DNA topoisomerase II/histidine kinase"/>
    <property type="match status" value="1"/>
</dbReference>
<evidence type="ECO:0000259" key="15">
    <source>
        <dbReference type="PROSITE" id="PS50109"/>
    </source>
</evidence>
<dbReference type="SMART" id="SM00091">
    <property type="entry name" value="PAS"/>
    <property type="match status" value="1"/>
</dbReference>
<keyword evidence="12 14" id="KW-0472">Membrane</keyword>
<evidence type="ECO:0000256" key="3">
    <source>
        <dbReference type="ARBA" id="ARBA00012438"/>
    </source>
</evidence>
<evidence type="ECO:0000256" key="1">
    <source>
        <dbReference type="ARBA" id="ARBA00000085"/>
    </source>
</evidence>
<dbReference type="Pfam" id="PF00672">
    <property type="entry name" value="HAMP"/>
    <property type="match status" value="1"/>
</dbReference>
<organism evidence="17 18">
    <name type="scientific">Arcobacter arenosus</name>
    <dbReference type="NCBI Taxonomy" id="2576037"/>
    <lineage>
        <taxon>Bacteria</taxon>
        <taxon>Pseudomonadati</taxon>
        <taxon>Campylobacterota</taxon>
        <taxon>Epsilonproteobacteria</taxon>
        <taxon>Campylobacterales</taxon>
        <taxon>Arcobacteraceae</taxon>
        <taxon>Arcobacter</taxon>
    </lineage>
</organism>
<dbReference type="InterPro" id="IPR003660">
    <property type="entry name" value="HAMP_dom"/>
</dbReference>
<dbReference type="GO" id="GO:0016020">
    <property type="term" value="C:membrane"/>
    <property type="evidence" value="ECO:0007669"/>
    <property type="project" value="UniProtKB-SubCell"/>
</dbReference>
<keyword evidence="9" id="KW-0067">ATP-binding</keyword>
<keyword evidence="18" id="KW-1185">Reference proteome</keyword>
<dbReference type="CDD" id="cd06225">
    <property type="entry name" value="HAMP"/>
    <property type="match status" value="1"/>
</dbReference>
<feature type="transmembrane region" description="Helical" evidence="14">
    <location>
        <begin position="12"/>
        <end position="31"/>
    </location>
</feature>
<evidence type="ECO:0000256" key="2">
    <source>
        <dbReference type="ARBA" id="ARBA00004141"/>
    </source>
</evidence>
<keyword evidence="8" id="KW-0418">Kinase</keyword>
<dbReference type="InterPro" id="IPR003594">
    <property type="entry name" value="HATPase_dom"/>
</dbReference>
<dbReference type="EC" id="2.7.13.3" evidence="3"/>
<dbReference type="PANTHER" id="PTHR42878:SF7">
    <property type="entry name" value="SENSOR HISTIDINE KINASE GLRK"/>
    <property type="match status" value="1"/>
</dbReference>
<dbReference type="PANTHER" id="PTHR42878">
    <property type="entry name" value="TWO-COMPONENT HISTIDINE KINASE"/>
    <property type="match status" value="1"/>
</dbReference>
<feature type="transmembrane region" description="Helical" evidence="14">
    <location>
        <begin position="180"/>
        <end position="200"/>
    </location>
</feature>
<evidence type="ECO:0000313" key="18">
    <source>
        <dbReference type="Proteomes" id="UP000308901"/>
    </source>
</evidence>
<evidence type="ECO:0000256" key="12">
    <source>
        <dbReference type="ARBA" id="ARBA00023136"/>
    </source>
</evidence>
<dbReference type="GO" id="GO:0004673">
    <property type="term" value="F:protein histidine kinase activity"/>
    <property type="evidence" value="ECO:0007669"/>
    <property type="project" value="UniProtKB-EC"/>
</dbReference>
<dbReference type="SMART" id="SM00304">
    <property type="entry name" value="HAMP"/>
    <property type="match status" value="2"/>
</dbReference>
<evidence type="ECO:0000256" key="4">
    <source>
        <dbReference type="ARBA" id="ARBA00022553"/>
    </source>
</evidence>
<sequence>MIKNNSLQTQLLVSILLSIIIGIGAIFYLSYNDLKKEIDSRKTVLYEEKIDNIIYLIEQKYQKLLKTQMVESYEKAFKDGTLKAIKEIFDKDEKDIYPFVIDENKNLVIHRKYNVQNSNLYKNQEEYKKILNLKNGNFLINRKNDERWIVFKSFEPWDWIVGYRINLDEKYSELNKFRQSFLIISLIVLSIISLIIILIVKNVLKPIDNLSDATKEILAGNLNTKIEISGVKELKELSSNFEKMRNHILFEMEALLKSEKEIEGLNKNLQQLVEERTLELKEQKEVFETLFNDSKDGLSMLSFEDGKYIDCNKAFLEIFGLKDKSEIIGKSPYAFSPEYQKDGLTTKEALKEVSKEFNKNGSARFEWIHKKPNNEEFWTEIILSKIVLDSQLVIYGTVRDISEKKDLEEQLHYRNIDLQESNDELETIIENLRETQNKLIESEKLAGLGSLVAGVAHEISTPVGVGLTGSSHLEFLAENILNKYQSGEMSEEDLENYLKTSKELVSVINSNLNRTADIIRNFKQVAVDQTSEQKRLFKVKEYIRGLLISIDSLMQNKKIDINIDCDEDLEIISYPGFFAQIITNLVVNSLNHGFKNRNSGKIDFKIEKIDNNLNFRYSDNGIGIKQENLLKIYEPFFTTNRQEGSSGLGLNIIYNLVTTNLKGSIDCQSELDKGVKFTIKIPL</sequence>
<protein>
    <recommendedName>
        <fullName evidence="3">histidine kinase</fullName>
        <ecNumber evidence="3">2.7.13.3</ecNumber>
    </recommendedName>
</protein>
<dbReference type="Pfam" id="PF13426">
    <property type="entry name" value="PAS_9"/>
    <property type="match status" value="1"/>
</dbReference>
<dbReference type="GO" id="GO:0030295">
    <property type="term" value="F:protein kinase activator activity"/>
    <property type="evidence" value="ECO:0007669"/>
    <property type="project" value="TreeGrafter"/>
</dbReference>
<evidence type="ECO:0000313" key="17">
    <source>
        <dbReference type="EMBL" id="TLP39170.1"/>
    </source>
</evidence>
<evidence type="ECO:0000256" key="13">
    <source>
        <dbReference type="SAM" id="Coils"/>
    </source>
</evidence>
<evidence type="ECO:0000256" key="6">
    <source>
        <dbReference type="ARBA" id="ARBA00022692"/>
    </source>
</evidence>
<dbReference type="Gene3D" id="3.30.450.20">
    <property type="entry name" value="PAS domain"/>
    <property type="match status" value="2"/>
</dbReference>
<comment type="subcellular location">
    <subcellularLocation>
        <location evidence="2">Membrane</location>
        <topology evidence="2">Multi-pass membrane protein</topology>
    </subcellularLocation>
</comment>
<feature type="coiled-coil region" evidence="13">
    <location>
        <begin position="255"/>
        <end position="286"/>
    </location>
</feature>
<dbReference type="CDD" id="cd00130">
    <property type="entry name" value="PAS"/>
    <property type="match status" value="1"/>
</dbReference>
<dbReference type="Proteomes" id="UP000308901">
    <property type="component" value="Unassembled WGS sequence"/>
</dbReference>
<accession>A0A5R8Y2S4</accession>
<dbReference type="SUPFAM" id="SSF55785">
    <property type="entry name" value="PYP-like sensor domain (PAS domain)"/>
    <property type="match status" value="1"/>
</dbReference>
<keyword evidence="13" id="KW-0175">Coiled coil</keyword>
<keyword evidence="7" id="KW-0547">Nucleotide-binding</keyword>
<dbReference type="EMBL" id="VANU01000002">
    <property type="protein sequence ID" value="TLP39170.1"/>
    <property type="molecule type" value="Genomic_DNA"/>
</dbReference>
<dbReference type="OrthoDB" id="9769169at2"/>
<feature type="domain" description="Histidine kinase" evidence="15">
    <location>
        <begin position="454"/>
        <end position="683"/>
    </location>
</feature>
<evidence type="ECO:0000259" key="16">
    <source>
        <dbReference type="PROSITE" id="PS50885"/>
    </source>
</evidence>
<dbReference type="PROSITE" id="PS50109">
    <property type="entry name" value="HIS_KIN"/>
    <property type="match status" value="1"/>
</dbReference>
<dbReference type="SMART" id="SM00387">
    <property type="entry name" value="HATPase_c"/>
    <property type="match status" value="1"/>
</dbReference>
<dbReference type="RefSeq" id="WP_138151754.1">
    <property type="nucleotide sequence ID" value="NZ_VANU01000002.1"/>
</dbReference>
<dbReference type="SUPFAM" id="SSF158472">
    <property type="entry name" value="HAMP domain-like"/>
    <property type="match status" value="1"/>
</dbReference>
<evidence type="ECO:0000256" key="7">
    <source>
        <dbReference type="ARBA" id="ARBA00022741"/>
    </source>
</evidence>
<dbReference type="GO" id="GO:0000156">
    <property type="term" value="F:phosphorelay response regulator activity"/>
    <property type="evidence" value="ECO:0007669"/>
    <property type="project" value="TreeGrafter"/>
</dbReference>
<evidence type="ECO:0000256" key="14">
    <source>
        <dbReference type="SAM" id="Phobius"/>
    </source>
</evidence>
<feature type="domain" description="HAMP" evidence="16">
    <location>
        <begin position="201"/>
        <end position="253"/>
    </location>
</feature>
<evidence type="ECO:0000256" key="8">
    <source>
        <dbReference type="ARBA" id="ARBA00022777"/>
    </source>
</evidence>
<dbReference type="NCBIfam" id="TIGR00229">
    <property type="entry name" value="sensory_box"/>
    <property type="match status" value="1"/>
</dbReference>
<dbReference type="InterPro" id="IPR005467">
    <property type="entry name" value="His_kinase_dom"/>
</dbReference>
<dbReference type="InterPro" id="IPR035965">
    <property type="entry name" value="PAS-like_dom_sf"/>
</dbReference>
<dbReference type="GO" id="GO:0007234">
    <property type="term" value="P:osmosensory signaling via phosphorelay pathway"/>
    <property type="evidence" value="ECO:0007669"/>
    <property type="project" value="TreeGrafter"/>
</dbReference>
<dbReference type="Gene3D" id="1.10.287.130">
    <property type="match status" value="2"/>
</dbReference>